<sequence>MRCGLLHLILDILFGDKVRSDSLDRQMSMVDELISHAVVRRSYPCCKCFS</sequence>
<reference evidence="2" key="1">
    <citation type="journal article" date="2015" name="Nat. Plants">
        <title>Genome expansion of Arabis alpina linked with retrotransposition and reduced symmetric DNA methylation.</title>
        <authorList>
            <person name="Willing E.M."/>
            <person name="Rawat V."/>
            <person name="Mandakova T."/>
            <person name="Maumus F."/>
            <person name="James G.V."/>
            <person name="Nordstroem K.J."/>
            <person name="Becker C."/>
            <person name="Warthmann N."/>
            <person name="Chica C."/>
            <person name="Szarzynska B."/>
            <person name="Zytnicki M."/>
            <person name="Albani M.C."/>
            <person name="Kiefer C."/>
            <person name="Bergonzi S."/>
            <person name="Castaings L."/>
            <person name="Mateos J.L."/>
            <person name="Berns M.C."/>
            <person name="Bujdoso N."/>
            <person name="Piofczyk T."/>
            <person name="de Lorenzo L."/>
            <person name="Barrero-Sicilia C."/>
            <person name="Mateos I."/>
            <person name="Piednoel M."/>
            <person name="Hagmann J."/>
            <person name="Chen-Min-Tao R."/>
            <person name="Iglesias-Fernandez R."/>
            <person name="Schuster S.C."/>
            <person name="Alonso-Blanco C."/>
            <person name="Roudier F."/>
            <person name="Carbonero P."/>
            <person name="Paz-Ares J."/>
            <person name="Davis S.J."/>
            <person name="Pecinka A."/>
            <person name="Quesneville H."/>
            <person name="Colot V."/>
            <person name="Lysak M.A."/>
            <person name="Weigel D."/>
            <person name="Coupland G."/>
            <person name="Schneeberger K."/>
        </authorList>
    </citation>
    <scope>NUCLEOTIDE SEQUENCE [LARGE SCALE GENOMIC DNA]</scope>
    <source>
        <strain evidence="2">cv. Pajares</strain>
    </source>
</reference>
<name>A0A087FWI3_ARAAL</name>
<dbReference type="EMBL" id="KL994078">
    <property type="protein sequence ID" value="KFK21985.1"/>
    <property type="molecule type" value="Genomic_DNA"/>
</dbReference>
<dbReference type="Proteomes" id="UP000029120">
    <property type="component" value="Unassembled WGS sequence"/>
</dbReference>
<dbReference type="Gramene" id="KFK21985">
    <property type="protein sequence ID" value="KFK21985"/>
    <property type="gene ID" value="AALP_AAs41566U000300"/>
</dbReference>
<keyword evidence="2" id="KW-1185">Reference proteome</keyword>
<dbReference type="AlphaFoldDB" id="A0A087FWI3"/>
<protein>
    <submittedName>
        <fullName evidence="1">Uncharacterized protein</fullName>
    </submittedName>
</protein>
<evidence type="ECO:0000313" key="2">
    <source>
        <dbReference type="Proteomes" id="UP000029120"/>
    </source>
</evidence>
<organism evidence="1 2">
    <name type="scientific">Arabis alpina</name>
    <name type="common">Alpine rock-cress</name>
    <dbReference type="NCBI Taxonomy" id="50452"/>
    <lineage>
        <taxon>Eukaryota</taxon>
        <taxon>Viridiplantae</taxon>
        <taxon>Streptophyta</taxon>
        <taxon>Embryophyta</taxon>
        <taxon>Tracheophyta</taxon>
        <taxon>Spermatophyta</taxon>
        <taxon>Magnoliopsida</taxon>
        <taxon>eudicotyledons</taxon>
        <taxon>Gunneridae</taxon>
        <taxon>Pentapetalae</taxon>
        <taxon>rosids</taxon>
        <taxon>malvids</taxon>
        <taxon>Brassicales</taxon>
        <taxon>Brassicaceae</taxon>
        <taxon>Arabideae</taxon>
        <taxon>Arabis</taxon>
    </lineage>
</organism>
<proteinExistence type="predicted"/>
<gene>
    <name evidence="1" type="ORF">AALP_AAs41566U000300</name>
</gene>
<accession>A0A087FWI3</accession>
<evidence type="ECO:0000313" key="1">
    <source>
        <dbReference type="EMBL" id="KFK21985.1"/>
    </source>
</evidence>